<dbReference type="RefSeq" id="WP_285152674.1">
    <property type="nucleotide sequence ID" value="NZ_JASSPP010000002.1"/>
</dbReference>
<comment type="caution">
    <text evidence="2">The sequence shown here is derived from an EMBL/GenBank/DDBJ whole genome shotgun (WGS) entry which is preliminary data.</text>
</comment>
<protein>
    <submittedName>
        <fullName evidence="2">Uncharacterized protein</fullName>
    </submittedName>
</protein>
<feature type="signal peptide" evidence="1">
    <location>
        <begin position="1"/>
        <end position="18"/>
    </location>
</feature>
<keyword evidence="3" id="KW-1185">Reference proteome</keyword>
<accession>A0ABT7HIJ5</accession>
<evidence type="ECO:0000256" key="1">
    <source>
        <dbReference type="SAM" id="SignalP"/>
    </source>
</evidence>
<reference evidence="2 3" key="1">
    <citation type="submission" date="2023-06" db="EMBL/GenBank/DDBJ databases">
        <title>Antibody response to the Sneathia vaginalis cytopathogenic toxin A during pregnancy.</title>
        <authorList>
            <person name="Mccoy Z.T."/>
            <person name="Serrano M.G."/>
            <person name="Spaine K."/>
            <person name="Edwards D.J."/>
            <person name="Buck G.A."/>
            <person name="Jefferson K."/>
        </authorList>
    </citation>
    <scope>NUCLEOTIDE SEQUENCE [LARGE SCALE GENOMIC DNA]</scope>
    <source>
        <strain evidence="2 3">CCUG 42621</strain>
    </source>
</reference>
<sequence length="530" mass="59700">MKKSLLLTALIASVASLAATTGTVELEVKNEMKAEKVNKVLTENKTSAKLKSEVKVANSGFSFGTELGLKELRLFKLGTQDPTVFNGFATLKEKNDGSKVWAKYEFPELKGFHSSVKAEYNIPEKIKAELDANYEIKNKATLGYNTTHELKLGGTEKVEGKSITSTQKVYLNVTNPKFVDSKLEAEVKHDWQFEKKDDKKLPYYEPEFFKSVKDIRGEAKLNYKVLNNLVLGGEAYIKYINFVDTNGEGEYRNFLTGKNDEKFAKGQKHAGTDALAFNLTYEKDKLKLENKVFLQNIFEIKDYETGKEIKRDNFGIIKAIDDNNNKSFDTFLTFHYGTNVKVTYTGVNKLTLTADTTLGGTSKNIDFKTTLTKKDNKIERKVENNNSDAKDAVSTADPKEFKTDETNHTLHAGYVKLALGAKYDYELIDTVTLTPELNVKVEATELKSPLAKKRSQNGFKTGSNDNANYNFVSLEITPKLSVAYKPISKFTVSANAELPITLDNKKADKRDKFEFKNVQIKPSVNIKYEW</sequence>
<evidence type="ECO:0000313" key="2">
    <source>
        <dbReference type="EMBL" id="MDK9580308.1"/>
    </source>
</evidence>
<dbReference type="EMBL" id="JASSPP010000002">
    <property type="protein sequence ID" value="MDK9580308.1"/>
    <property type="molecule type" value="Genomic_DNA"/>
</dbReference>
<keyword evidence="1" id="KW-0732">Signal</keyword>
<name>A0ABT7HIJ5_9FUSO</name>
<proteinExistence type="predicted"/>
<feature type="chain" id="PRO_5045841272" evidence="1">
    <location>
        <begin position="19"/>
        <end position="530"/>
    </location>
</feature>
<evidence type="ECO:0000313" key="3">
    <source>
        <dbReference type="Proteomes" id="UP001225134"/>
    </source>
</evidence>
<gene>
    <name evidence="2" type="ORF">QQA45_02080</name>
</gene>
<dbReference type="Proteomes" id="UP001225134">
    <property type="component" value="Unassembled WGS sequence"/>
</dbReference>
<organism evidence="2 3">
    <name type="scientific">Sneathia sanguinegens</name>
    <dbReference type="NCBI Taxonomy" id="40543"/>
    <lineage>
        <taxon>Bacteria</taxon>
        <taxon>Fusobacteriati</taxon>
        <taxon>Fusobacteriota</taxon>
        <taxon>Fusobacteriia</taxon>
        <taxon>Fusobacteriales</taxon>
        <taxon>Leptotrichiaceae</taxon>
        <taxon>Sneathia</taxon>
    </lineage>
</organism>